<feature type="compositionally biased region" description="Low complexity" evidence="1">
    <location>
        <begin position="8"/>
        <end position="23"/>
    </location>
</feature>
<dbReference type="Proteomes" id="UP000007148">
    <property type="component" value="Unassembled WGS sequence"/>
</dbReference>
<protein>
    <recommendedName>
        <fullName evidence="4">C2H2-type domain-containing protein</fullName>
    </recommendedName>
</protein>
<comment type="caution">
    <text evidence="2">The sequence shown here is derived from an EMBL/GenBank/DDBJ whole genome shotgun (WGS) entry which is preliminary data.</text>
</comment>
<feature type="region of interest" description="Disordered" evidence="1">
    <location>
        <begin position="106"/>
        <end position="193"/>
    </location>
</feature>
<feature type="region of interest" description="Disordered" evidence="1">
    <location>
        <begin position="286"/>
        <end position="312"/>
    </location>
</feature>
<dbReference type="AlphaFoldDB" id="G4T7S6"/>
<proteinExistence type="predicted"/>
<organism evidence="2 3">
    <name type="scientific">Serendipita indica (strain DSM 11827)</name>
    <name type="common">Root endophyte fungus</name>
    <name type="synonym">Piriformospora indica</name>
    <dbReference type="NCBI Taxonomy" id="1109443"/>
    <lineage>
        <taxon>Eukaryota</taxon>
        <taxon>Fungi</taxon>
        <taxon>Dikarya</taxon>
        <taxon>Basidiomycota</taxon>
        <taxon>Agaricomycotina</taxon>
        <taxon>Agaricomycetes</taxon>
        <taxon>Sebacinales</taxon>
        <taxon>Serendipitaceae</taxon>
        <taxon>Serendipita</taxon>
    </lineage>
</organism>
<reference evidence="2 3" key="1">
    <citation type="journal article" date="2011" name="PLoS Pathog.">
        <title>Endophytic Life Strategies Decoded by Genome and Transcriptome Analyses of the Mutualistic Root Symbiont Piriformospora indica.</title>
        <authorList>
            <person name="Zuccaro A."/>
            <person name="Lahrmann U."/>
            <person name="Guldener U."/>
            <person name="Langen G."/>
            <person name="Pfiffi S."/>
            <person name="Biedenkopf D."/>
            <person name="Wong P."/>
            <person name="Samans B."/>
            <person name="Grimm C."/>
            <person name="Basiewicz M."/>
            <person name="Murat C."/>
            <person name="Martin F."/>
            <person name="Kogel K.H."/>
        </authorList>
    </citation>
    <scope>NUCLEOTIDE SEQUENCE [LARGE SCALE GENOMIC DNA]</scope>
    <source>
        <strain evidence="2 3">DSM 11827</strain>
    </source>
</reference>
<name>G4T7S6_SERID</name>
<dbReference type="EMBL" id="CAFZ01000013">
    <property type="protein sequence ID" value="CCA67363.1"/>
    <property type="molecule type" value="Genomic_DNA"/>
</dbReference>
<dbReference type="OrthoDB" id="2152896at2759"/>
<feature type="compositionally biased region" description="Polar residues" evidence="1">
    <location>
        <begin position="256"/>
        <end position="267"/>
    </location>
</feature>
<dbReference type="STRING" id="1109443.G4T7S6"/>
<dbReference type="InParanoid" id="G4T7S6"/>
<keyword evidence="3" id="KW-1185">Reference proteome</keyword>
<feature type="region of interest" description="Disordered" evidence="1">
    <location>
        <begin position="249"/>
        <end position="271"/>
    </location>
</feature>
<feature type="compositionally biased region" description="Polar residues" evidence="1">
    <location>
        <begin position="176"/>
        <end position="193"/>
    </location>
</feature>
<feature type="compositionally biased region" description="Acidic residues" evidence="1">
    <location>
        <begin position="143"/>
        <end position="170"/>
    </location>
</feature>
<evidence type="ECO:0000313" key="2">
    <source>
        <dbReference type="EMBL" id="CCA67363.1"/>
    </source>
</evidence>
<dbReference type="HOGENOM" id="CLU_731808_0_0_1"/>
<evidence type="ECO:0000313" key="3">
    <source>
        <dbReference type="Proteomes" id="UP000007148"/>
    </source>
</evidence>
<dbReference type="eggNOG" id="ENOG502S997">
    <property type="taxonomic scope" value="Eukaryota"/>
</dbReference>
<accession>G4T7S6</accession>
<evidence type="ECO:0008006" key="4">
    <source>
        <dbReference type="Google" id="ProtNLM"/>
    </source>
</evidence>
<feature type="region of interest" description="Disordered" evidence="1">
    <location>
        <begin position="343"/>
        <end position="378"/>
    </location>
</feature>
<sequence length="378" mass="41093">MSHSRTRSAGFASQSAPSSSSIRDAAERRTSHKGKRAKELTCETCGKHPVCLQKHRWEHNPLWRDTAQLLLSKHQQVQVMEAAAILVHGSSLPQDRALWPSYMSGGALASPRSSTEEKPSSADTYGARSPASTTRFGANSSQFDDEELEDVSEQEDEEADQGENTDESDEPAMSVVDSTLSPGRTRSHSTGVQTHMPHLRASYGGHPNTYGWGVIAESGQHNAFSGSVGTKSPTSEMARSPMAIPNGNVEGAYHPSSFSRPTHYQHQSMSSFGSFTHSFSSASASSYIPSSSMRSRDGLADEEDPKQMEDMDDEDIYDYSHSARTSSLYTRLTSVAKGPASRMAYTRGGGQHVGFASSGKSVSPDRSRDEDMYTMDMD</sequence>
<feature type="compositionally biased region" description="Polar residues" evidence="1">
    <location>
        <begin position="130"/>
        <end position="142"/>
    </location>
</feature>
<feature type="region of interest" description="Disordered" evidence="1">
    <location>
        <begin position="1"/>
        <end position="39"/>
    </location>
</feature>
<feature type="compositionally biased region" description="Basic and acidic residues" evidence="1">
    <location>
        <begin position="294"/>
        <end position="309"/>
    </location>
</feature>
<gene>
    <name evidence="2" type="ORF">PIIN_01194</name>
</gene>
<evidence type="ECO:0000256" key="1">
    <source>
        <dbReference type="SAM" id="MobiDB-lite"/>
    </source>
</evidence>